<dbReference type="Gene3D" id="3.20.20.140">
    <property type="entry name" value="Metal-dependent hydrolases"/>
    <property type="match status" value="1"/>
</dbReference>
<organism evidence="3 4">
    <name type="scientific">Neomoorella glycerini</name>
    <dbReference type="NCBI Taxonomy" id="55779"/>
    <lineage>
        <taxon>Bacteria</taxon>
        <taxon>Bacillati</taxon>
        <taxon>Bacillota</taxon>
        <taxon>Clostridia</taxon>
        <taxon>Neomoorellales</taxon>
        <taxon>Neomoorellaceae</taxon>
        <taxon>Neomoorella</taxon>
    </lineage>
</organism>
<dbReference type="GO" id="GO:0018788">
    <property type="term" value="F:atrazine chlorohydrolase activity"/>
    <property type="evidence" value="ECO:0007669"/>
    <property type="project" value="UniProtKB-EC"/>
</dbReference>
<dbReference type="AlphaFoldDB" id="A0A6I5ZSW5"/>
<dbReference type="SUPFAM" id="SSF51338">
    <property type="entry name" value="Composite domain of metallo-dependent hydrolases"/>
    <property type="match status" value="1"/>
</dbReference>
<dbReference type="RefSeq" id="WP_156274311.1">
    <property type="nucleotide sequence ID" value="NZ_CP046244.1"/>
</dbReference>
<protein>
    <submittedName>
        <fullName evidence="3">Atrazine chlorohydrolase</fullName>
        <ecNumber evidence="3">3.8.1.8</ecNumber>
    </submittedName>
</protein>
<dbReference type="Gene3D" id="2.30.40.10">
    <property type="entry name" value="Urease, subunit C, domain 1"/>
    <property type="match status" value="1"/>
</dbReference>
<proteinExistence type="predicted"/>
<dbReference type="EMBL" id="CP046244">
    <property type="protein sequence ID" value="QGP93112.1"/>
    <property type="molecule type" value="Genomic_DNA"/>
</dbReference>
<keyword evidence="4" id="KW-1185">Reference proteome</keyword>
<dbReference type="OrthoDB" id="9776455at2"/>
<evidence type="ECO:0000256" key="1">
    <source>
        <dbReference type="ARBA" id="ARBA00022801"/>
    </source>
</evidence>
<dbReference type="InterPro" id="IPR032466">
    <property type="entry name" value="Metal_Hydrolase"/>
</dbReference>
<reference evidence="3 4" key="1">
    <citation type="submission" date="2019-11" db="EMBL/GenBank/DDBJ databases">
        <title>Genome sequence of Moorella glycerini DSM11254.</title>
        <authorList>
            <person name="Poehlein A."/>
            <person name="Boeer T."/>
            <person name="Daniel R."/>
        </authorList>
    </citation>
    <scope>NUCLEOTIDE SEQUENCE [LARGE SCALE GENOMIC DNA]</scope>
    <source>
        <strain evidence="3 4">DSM 11254</strain>
    </source>
</reference>
<dbReference type="SUPFAM" id="SSF51556">
    <property type="entry name" value="Metallo-dependent hydrolases"/>
    <property type="match status" value="1"/>
</dbReference>
<dbReference type="PANTHER" id="PTHR43794">
    <property type="entry name" value="AMINOHYDROLASE SSNA-RELATED"/>
    <property type="match status" value="1"/>
</dbReference>
<dbReference type="Pfam" id="PF01979">
    <property type="entry name" value="Amidohydro_1"/>
    <property type="match status" value="1"/>
</dbReference>
<dbReference type="Proteomes" id="UP000425916">
    <property type="component" value="Chromosome"/>
</dbReference>
<dbReference type="InterPro" id="IPR006680">
    <property type="entry name" value="Amidohydro-rel"/>
</dbReference>
<evidence type="ECO:0000313" key="3">
    <source>
        <dbReference type="EMBL" id="QGP93112.1"/>
    </source>
</evidence>
<keyword evidence="1 3" id="KW-0378">Hydrolase</keyword>
<sequence>MILIKNALIVTQDQDHTVIRNGYIQVDGDHISALGPMEELRDQEIPGAEVIDANDQIAIPGFVCCHNHLYSAIVRSLPYSGYDDVDFSFVSWMERFWFDKLENKVNNDDVYIGTLINCMEQVKRGITTTADTVEGPNALPGTLFAAGKAAQESGMRAVLSFETTGRISEENARLGLEENINFVEAMRKNPGRIEGRIGVHTTYTCSTELIQAARREADRLGCGLQMHLCDDRWHSFDTTLRFGKRAVKYLEDIGFLGPDVLFAHASYIDPLQDPEILAKYDCKISHQAVSNAIFGFWPNMVPLIRAGVTVALGIDGMTQSMFEIMRAAQMIHRIRYENLELLSDSEVFNMATMNGARCLQKEKEIGSLEVGKKADIVLLDNTSPVPVFEGNVYNFLVSVADSSHVDTVLVDGQVVVRHKKHQLVDEAAMREECRERAKDFWKRNGWPIP</sequence>
<evidence type="ECO:0000313" key="4">
    <source>
        <dbReference type="Proteomes" id="UP000425916"/>
    </source>
</evidence>
<feature type="domain" description="Amidohydrolase-related" evidence="2">
    <location>
        <begin position="57"/>
        <end position="415"/>
    </location>
</feature>
<gene>
    <name evidence="3" type="primary">atzA_7</name>
    <name evidence="3" type="ORF">MGLY_25100</name>
</gene>
<name>A0A6I5ZSW5_9FIRM</name>
<dbReference type="InterPro" id="IPR011059">
    <property type="entry name" value="Metal-dep_hydrolase_composite"/>
</dbReference>
<dbReference type="InterPro" id="IPR050287">
    <property type="entry name" value="MTA/SAH_deaminase"/>
</dbReference>
<dbReference type="PANTHER" id="PTHR43794:SF11">
    <property type="entry name" value="AMIDOHYDROLASE-RELATED DOMAIN-CONTAINING PROTEIN"/>
    <property type="match status" value="1"/>
</dbReference>
<dbReference type="EC" id="3.8.1.8" evidence="3"/>
<accession>A0A6I5ZSW5</accession>
<dbReference type="GO" id="GO:0016810">
    <property type="term" value="F:hydrolase activity, acting on carbon-nitrogen (but not peptide) bonds"/>
    <property type="evidence" value="ECO:0007669"/>
    <property type="project" value="InterPro"/>
</dbReference>
<evidence type="ECO:0000259" key="2">
    <source>
        <dbReference type="Pfam" id="PF01979"/>
    </source>
</evidence>